<gene>
    <name evidence="1" type="ORF">Q3M24_10460</name>
</gene>
<reference evidence="1" key="2">
    <citation type="submission" date="2024-06" db="EMBL/GenBank/DDBJ databases">
        <authorList>
            <person name="Plum-Jensen L.E."/>
            <person name="Schramm A."/>
            <person name="Marshall I.P.G."/>
        </authorList>
    </citation>
    <scope>NUCLEOTIDE SEQUENCE</scope>
    <source>
        <strain evidence="1">Rat1</strain>
    </source>
</reference>
<dbReference type="AlphaFoldDB" id="A0AAU8M1Z4"/>
<dbReference type="EMBL" id="CP159373">
    <property type="protein sequence ID" value="XCN75128.1"/>
    <property type="molecule type" value="Genomic_DNA"/>
</dbReference>
<protein>
    <submittedName>
        <fullName evidence="1">Uncharacterized protein</fullName>
    </submittedName>
</protein>
<dbReference type="KEGG" id="eaj:Q3M24_10460"/>
<reference evidence="1" key="1">
    <citation type="journal article" date="2024" name="Syst. Appl. Microbiol.">
        <title>First single-strain enrichments of Electrothrix cable bacteria, description of E. aestuarii sp. nov. and E. rattekaaiensis sp. nov., and proposal of a cable bacteria taxonomy following the rules of the SeqCode.</title>
        <authorList>
            <person name="Plum-Jensen L.E."/>
            <person name="Schramm A."/>
            <person name="Marshall I.P.G."/>
        </authorList>
    </citation>
    <scope>NUCLEOTIDE SEQUENCE</scope>
    <source>
        <strain evidence="1">Rat1</strain>
    </source>
</reference>
<proteinExistence type="predicted"/>
<sequence>MTTWSYEAFESANSGREGVTEMELLIRGKLEDLGLQAEYAKVVMTNIMQGAARAVIFYPDNALELSSISNIGKWHKGDVNTIAEEWDTERFKEEMYQEINGVLNALTDTQAARCKICATAYKKGYSTITIWYPDDIS</sequence>
<name>A0AAU8M1Z4_9BACT</name>
<organism evidence="1">
    <name type="scientific">Candidatus Electrothrix aestuarii</name>
    <dbReference type="NCBI Taxonomy" id="3062594"/>
    <lineage>
        <taxon>Bacteria</taxon>
        <taxon>Pseudomonadati</taxon>
        <taxon>Thermodesulfobacteriota</taxon>
        <taxon>Desulfobulbia</taxon>
        <taxon>Desulfobulbales</taxon>
        <taxon>Desulfobulbaceae</taxon>
        <taxon>Candidatus Electrothrix</taxon>
    </lineage>
</organism>
<accession>A0AAU8M1Z4</accession>
<evidence type="ECO:0000313" key="1">
    <source>
        <dbReference type="EMBL" id="XCN75128.1"/>
    </source>
</evidence>